<dbReference type="EMBL" id="CP036267">
    <property type="protein sequence ID" value="QDT31388.1"/>
    <property type="molecule type" value="Genomic_DNA"/>
</dbReference>
<sequence>MEHHVDGVMKKWALIAIIAWAILGIAVLQSPLLLFYILLHACTTGVFLYFFLRKENEAGDESKKNEG</sequence>
<keyword evidence="1" id="KW-1133">Transmembrane helix</keyword>
<dbReference type="Proteomes" id="UP000315724">
    <property type="component" value="Chromosome"/>
</dbReference>
<accession>A0A517QIC0</accession>
<feature type="transmembrane region" description="Helical" evidence="1">
    <location>
        <begin position="12"/>
        <end position="28"/>
    </location>
</feature>
<reference evidence="2 3" key="1">
    <citation type="submission" date="2019-02" db="EMBL/GenBank/DDBJ databases">
        <title>Deep-cultivation of Planctomycetes and their phenomic and genomic characterization uncovers novel biology.</title>
        <authorList>
            <person name="Wiegand S."/>
            <person name="Jogler M."/>
            <person name="Boedeker C."/>
            <person name="Pinto D."/>
            <person name="Vollmers J."/>
            <person name="Rivas-Marin E."/>
            <person name="Kohn T."/>
            <person name="Peeters S.H."/>
            <person name="Heuer A."/>
            <person name="Rast P."/>
            <person name="Oberbeckmann S."/>
            <person name="Bunk B."/>
            <person name="Jeske O."/>
            <person name="Meyerdierks A."/>
            <person name="Storesund J.E."/>
            <person name="Kallscheuer N."/>
            <person name="Luecker S."/>
            <person name="Lage O.M."/>
            <person name="Pohl T."/>
            <person name="Merkel B.J."/>
            <person name="Hornburger P."/>
            <person name="Mueller R.-W."/>
            <person name="Bruemmer F."/>
            <person name="Labrenz M."/>
            <person name="Spormann A.M."/>
            <person name="Op den Camp H."/>
            <person name="Overmann J."/>
            <person name="Amann R."/>
            <person name="Jetten M.S.M."/>
            <person name="Mascher T."/>
            <person name="Medema M.H."/>
            <person name="Devos D.P."/>
            <person name="Kaster A.-K."/>
            <person name="Ovreas L."/>
            <person name="Rohde M."/>
            <person name="Galperin M.Y."/>
            <person name="Jogler C."/>
        </authorList>
    </citation>
    <scope>NUCLEOTIDE SEQUENCE [LARGE SCALE GENOMIC DNA]</scope>
    <source>
        <strain evidence="2 3">Mal48</strain>
    </source>
</reference>
<feature type="transmembrane region" description="Helical" evidence="1">
    <location>
        <begin position="34"/>
        <end position="52"/>
    </location>
</feature>
<proteinExistence type="predicted"/>
<keyword evidence="3" id="KW-1185">Reference proteome</keyword>
<name>A0A517QIC0_9PLAN</name>
<evidence type="ECO:0000256" key="1">
    <source>
        <dbReference type="SAM" id="Phobius"/>
    </source>
</evidence>
<protein>
    <submittedName>
        <fullName evidence="2">Uncharacterized protein</fullName>
    </submittedName>
</protein>
<keyword evidence="1" id="KW-0812">Transmembrane</keyword>
<dbReference type="AlphaFoldDB" id="A0A517QIC0"/>
<evidence type="ECO:0000313" key="2">
    <source>
        <dbReference type="EMBL" id="QDT31388.1"/>
    </source>
</evidence>
<dbReference type="KEGG" id="tpol:Mal48_06210"/>
<dbReference type="RefSeq" id="WP_145195910.1">
    <property type="nucleotide sequence ID" value="NZ_CP036267.1"/>
</dbReference>
<keyword evidence="1" id="KW-0472">Membrane</keyword>
<evidence type="ECO:0000313" key="3">
    <source>
        <dbReference type="Proteomes" id="UP000315724"/>
    </source>
</evidence>
<organism evidence="2 3">
    <name type="scientific">Thalassoglobus polymorphus</name>
    <dbReference type="NCBI Taxonomy" id="2527994"/>
    <lineage>
        <taxon>Bacteria</taxon>
        <taxon>Pseudomonadati</taxon>
        <taxon>Planctomycetota</taxon>
        <taxon>Planctomycetia</taxon>
        <taxon>Planctomycetales</taxon>
        <taxon>Planctomycetaceae</taxon>
        <taxon>Thalassoglobus</taxon>
    </lineage>
</organism>
<gene>
    <name evidence="2" type="ORF">Mal48_06210</name>
</gene>